<feature type="domain" description="ABM" evidence="1">
    <location>
        <begin position="13"/>
        <end position="100"/>
    </location>
</feature>
<keyword evidence="2" id="KW-0503">Monooxygenase</keyword>
<proteinExistence type="predicted"/>
<dbReference type="InterPro" id="IPR007138">
    <property type="entry name" value="ABM_dom"/>
</dbReference>
<dbReference type="PROSITE" id="PS51725">
    <property type="entry name" value="ABM"/>
    <property type="match status" value="1"/>
</dbReference>
<keyword evidence="2" id="KW-0560">Oxidoreductase</keyword>
<dbReference type="RefSeq" id="WP_309262787.1">
    <property type="nucleotide sequence ID" value="NZ_JARUHG010000003.1"/>
</dbReference>
<dbReference type="SUPFAM" id="SSF54909">
    <property type="entry name" value="Dimeric alpha+beta barrel"/>
    <property type="match status" value="1"/>
</dbReference>
<dbReference type="Proteomes" id="UP001233535">
    <property type="component" value="Unassembled WGS sequence"/>
</dbReference>
<dbReference type="EMBL" id="JARUHG010000003">
    <property type="protein sequence ID" value="MDR0183661.1"/>
    <property type="molecule type" value="Genomic_DNA"/>
</dbReference>
<protein>
    <submittedName>
        <fullName evidence="2">Antibiotic biosynthesis monooxygenase</fullName>
        <ecNumber evidence="2">1.14.-.-</ecNumber>
    </submittedName>
</protein>
<comment type="caution">
    <text evidence="2">The sequence shown here is derived from an EMBL/GenBank/DDBJ whole genome shotgun (WGS) entry which is preliminary data.</text>
</comment>
<dbReference type="InterPro" id="IPR011008">
    <property type="entry name" value="Dimeric_a/b-barrel"/>
</dbReference>
<keyword evidence="3" id="KW-1185">Reference proteome</keyword>
<evidence type="ECO:0000313" key="3">
    <source>
        <dbReference type="Proteomes" id="UP001233535"/>
    </source>
</evidence>
<gene>
    <name evidence="2" type="ORF">P8609_11890</name>
</gene>
<name>A0ABU1CFE0_9GAMM</name>
<dbReference type="GO" id="GO:0004497">
    <property type="term" value="F:monooxygenase activity"/>
    <property type="evidence" value="ECO:0007669"/>
    <property type="project" value="UniProtKB-KW"/>
</dbReference>
<dbReference type="Gene3D" id="3.30.70.100">
    <property type="match status" value="1"/>
</dbReference>
<evidence type="ECO:0000259" key="1">
    <source>
        <dbReference type="PROSITE" id="PS51725"/>
    </source>
</evidence>
<evidence type="ECO:0000313" key="2">
    <source>
        <dbReference type="EMBL" id="MDR0183661.1"/>
    </source>
</evidence>
<reference evidence="2 3" key="1">
    <citation type="submission" date="2023-04" db="EMBL/GenBank/DDBJ databases">
        <title>Lysobacter sp. strain UC isolated from soil sample.</title>
        <authorList>
            <person name="Choksket S."/>
            <person name="Harshvardhan F."/>
            <person name="Rana R."/>
            <person name="Patil P.B."/>
            <person name="Korpole S."/>
        </authorList>
    </citation>
    <scope>NUCLEOTIDE SEQUENCE [LARGE SCALE GENOMIC DNA]</scope>
    <source>
        <strain evidence="2 3">UC</strain>
    </source>
</reference>
<dbReference type="Pfam" id="PF03992">
    <property type="entry name" value="ABM"/>
    <property type="match status" value="1"/>
</dbReference>
<dbReference type="EC" id="1.14.-.-" evidence="2"/>
<dbReference type="PANTHER" id="PTHR37811">
    <property type="entry name" value="BLL5343 PROTEIN"/>
    <property type="match status" value="1"/>
</dbReference>
<organism evidence="2 3">
    <name type="scientific">Lysobacter arvi</name>
    <dbReference type="NCBI Taxonomy" id="3038776"/>
    <lineage>
        <taxon>Bacteria</taxon>
        <taxon>Pseudomonadati</taxon>
        <taxon>Pseudomonadota</taxon>
        <taxon>Gammaproteobacteria</taxon>
        <taxon>Lysobacterales</taxon>
        <taxon>Lysobacteraceae</taxon>
        <taxon>Lysobacter</taxon>
    </lineage>
</organism>
<dbReference type="InterPro" id="IPR052936">
    <property type="entry name" value="Jasmonate_Hydroxylase-like"/>
</dbReference>
<accession>A0ABU1CFE0</accession>
<sequence length="115" mass="12641">MDDAFARLPSPPYYAVIFSSRRNGDDDAGYGEAAQRMVELAAAQPGFLGVESTRGADGFGITVSYWDSEAAIAAWRQHAEHAVTRAYGRAHWYEHYELRVAKVERAYGRVAGAGK</sequence>
<dbReference type="PANTHER" id="PTHR37811:SF2">
    <property type="entry name" value="ABM DOMAIN-CONTAINING PROTEIN"/>
    <property type="match status" value="1"/>
</dbReference>